<dbReference type="InterPro" id="IPR026704">
    <property type="entry name" value="KATNIP"/>
</dbReference>
<dbReference type="PANTHER" id="PTHR21534:SF0">
    <property type="entry name" value="KATANIN-INTERACTING PROTEIN"/>
    <property type="match status" value="1"/>
</dbReference>
<evidence type="ECO:0000313" key="2">
    <source>
        <dbReference type="EMBL" id="CBY38409.1"/>
    </source>
</evidence>
<gene>
    <name evidence="2" type="ORF">GSOID_T00032350001</name>
</gene>
<dbReference type="InterPro" id="IPR027859">
    <property type="entry name" value="KATNIP_dom"/>
</dbReference>
<dbReference type="Proteomes" id="UP000011014">
    <property type="component" value="Unassembled WGS sequence"/>
</dbReference>
<accession>E4YSH0</accession>
<proteinExistence type="predicted"/>
<feature type="non-terminal residue" evidence="2">
    <location>
        <position position="1"/>
    </location>
</feature>
<dbReference type="AlphaFoldDB" id="E4YSH0"/>
<sequence length="156" mass="18120">LRNSSEQLIGSFPRKEEEPCSDVIPVSPSGQILELIIHSTWGDQNYVGLNGLELWNTKGEIIKISSISSKDFKENKLDPRSKLRNIVNGNYNTSDDIHTWMAELAKRKSKITLEFERVQSIAMVRVWNYNRNRVHAKRGVKHLEMRLDQKVNLYLR</sequence>
<organism evidence="2">
    <name type="scientific">Oikopleura dioica</name>
    <name type="common">Tunicate</name>
    <dbReference type="NCBI Taxonomy" id="34765"/>
    <lineage>
        <taxon>Eukaryota</taxon>
        <taxon>Metazoa</taxon>
        <taxon>Chordata</taxon>
        <taxon>Tunicata</taxon>
        <taxon>Appendicularia</taxon>
        <taxon>Copelata</taxon>
        <taxon>Oikopleuridae</taxon>
        <taxon>Oikopleura</taxon>
    </lineage>
</organism>
<dbReference type="Pfam" id="PF14652">
    <property type="entry name" value="DUF4457"/>
    <property type="match status" value="2"/>
</dbReference>
<name>E4YSH0_OIKDI</name>
<evidence type="ECO:0000259" key="1">
    <source>
        <dbReference type="Pfam" id="PF14652"/>
    </source>
</evidence>
<dbReference type="PANTHER" id="PTHR21534">
    <property type="entry name" value="KATANIN-INTERACTING PROTEIN"/>
    <property type="match status" value="1"/>
</dbReference>
<feature type="domain" description="KATNIP" evidence="1">
    <location>
        <begin position="23"/>
        <end position="66"/>
    </location>
</feature>
<reference evidence="2" key="1">
    <citation type="journal article" date="2010" name="Science">
        <title>Plasticity of animal genome architecture unmasked by rapid evolution of a pelagic tunicate.</title>
        <authorList>
            <person name="Denoeud F."/>
            <person name="Henriet S."/>
            <person name="Mungpakdee S."/>
            <person name="Aury J.M."/>
            <person name="Da Silva C."/>
            <person name="Brinkmann H."/>
            <person name="Mikhaleva J."/>
            <person name="Olsen L.C."/>
            <person name="Jubin C."/>
            <person name="Canestro C."/>
            <person name="Bouquet J.M."/>
            <person name="Danks G."/>
            <person name="Poulain J."/>
            <person name="Campsteijn C."/>
            <person name="Adamski M."/>
            <person name="Cross I."/>
            <person name="Yadetie F."/>
            <person name="Muffato M."/>
            <person name="Louis A."/>
            <person name="Butcher S."/>
            <person name="Tsagkogeorga G."/>
            <person name="Konrad A."/>
            <person name="Singh S."/>
            <person name="Jensen M.F."/>
            <person name="Cong E.H."/>
            <person name="Eikeseth-Otteraa H."/>
            <person name="Noel B."/>
            <person name="Anthouard V."/>
            <person name="Porcel B.M."/>
            <person name="Kachouri-Lafond R."/>
            <person name="Nishino A."/>
            <person name="Ugolini M."/>
            <person name="Chourrout P."/>
            <person name="Nishida H."/>
            <person name="Aasland R."/>
            <person name="Huzurbazar S."/>
            <person name="Westhof E."/>
            <person name="Delsuc F."/>
            <person name="Lehrach H."/>
            <person name="Reinhardt R."/>
            <person name="Weissenbach J."/>
            <person name="Roy S.W."/>
            <person name="Artiguenave F."/>
            <person name="Postlethwait J.H."/>
            <person name="Manak J.R."/>
            <person name="Thompson E.M."/>
            <person name="Jaillon O."/>
            <person name="Du Pasquier L."/>
            <person name="Boudinot P."/>
            <person name="Liberles D.A."/>
            <person name="Volff J.N."/>
            <person name="Philippe H."/>
            <person name="Lenhard B."/>
            <person name="Roest Crollius H."/>
            <person name="Wincker P."/>
            <person name="Chourrout D."/>
        </authorList>
    </citation>
    <scope>NUCLEOTIDE SEQUENCE [LARGE SCALE GENOMIC DNA]</scope>
</reference>
<feature type="domain" description="KATNIP" evidence="1">
    <location>
        <begin position="76"/>
        <end position="151"/>
    </location>
</feature>
<protein>
    <recommendedName>
        <fullName evidence="1">KATNIP domain-containing protein</fullName>
    </recommendedName>
</protein>
<dbReference type="EMBL" id="FN655211">
    <property type="protein sequence ID" value="CBY38409.1"/>
    <property type="molecule type" value="Genomic_DNA"/>
</dbReference>